<dbReference type="Pfam" id="PF00703">
    <property type="entry name" value="Glyco_hydro_2"/>
    <property type="match status" value="1"/>
</dbReference>
<dbReference type="InterPro" id="IPR006104">
    <property type="entry name" value="Glyco_hydro_2_N"/>
</dbReference>
<evidence type="ECO:0000256" key="1">
    <source>
        <dbReference type="ARBA" id="ARBA00007401"/>
    </source>
</evidence>
<evidence type="ECO:0000256" key="2">
    <source>
        <dbReference type="ARBA" id="ARBA00022801"/>
    </source>
</evidence>
<feature type="region of interest" description="Disordered" evidence="4">
    <location>
        <begin position="34"/>
        <end position="80"/>
    </location>
</feature>
<dbReference type="InterPro" id="IPR051913">
    <property type="entry name" value="GH2_Domain-Containing"/>
</dbReference>
<dbReference type="PANTHER" id="PTHR42732">
    <property type="entry name" value="BETA-GALACTOSIDASE"/>
    <property type="match status" value="1"/>
</dbReference>
<evidence type="ECO:0000256" key="4">
    <source>
        <dbReference type="SAM" id="MobiDB-lite"/>
    </source>
</evidence>
<dbReference type="GO" id="GO:0004553">
    <property type="term" value="F:hydrolase activity, hydrolyzing O-glycosyl compounds"/>
    <property type="evidence" value="ECO:0007669"/>
    <property type="project" value="InterPro"/>
</dbReference>
<evidence type="ECO:0000259" key="5">
    <source>
        <dbReference type="Pfam" id="PF00703"/>
    </source>
</evidence>
<dbReference type="Gene3D" id="2.60.40.10">
    <property type="entry name" value="Immunoglobulins"/>
    <property type="match status" value="1"/>
</dbReference>
<dbReference type="EMBL" id="CAFBMK010000206">
    <property type="protein sequence ID" value="CAB4936785.1"/>
    <property type="molecule type" value="Genomic_DNA"/>
</dbReference>
<feature type="domain" description="Glycosyl hydrolases family 2 sugar binding" evidence="7">
    <location>
        <begin position="80"/>
        <end position="186"/>
    </location>
</feature>
<dbReference type="InterPro" id="IPR017853">
    <property type="entry name" value="GH"/>
</dbReference>
<feature type="compositionally biased region" description="Polar residues" evidence="4">
    <location>
        <begin position="53"/>
        <end position="66"/>
    </location>
</feature>
<dbReference type="SUPFAM" id="SSF49303">
    <property type="entry name" value="beta-Galactosidase/glucuronidase domain"/>
    <property type="match status" value="1"/>
</dbReference>
<dbReference type="Pfam" id="PF02837">
    <property type="entry name" value="Glyco_hydro_2_N"/>
    <property type="match status" value="1"/>
</dbReference>
<dbReference type="InterPro" id="IPR008979">
    <property type="entry name" value="Galactose-bd-like_sf"/>
</dbReference>
<sequence>MLVACAALALRAGSADGAPGDPLADLVGGLGGASGGSAPPAAQPLPDGWSRVQDPTDTGLSASRQTGAGDGWAPVTVPDVTQPDASPASYAGSVWWYKRRLVVPAATPGATWALRFEGVRRVSTVYVDGREIAQNDDPYSPFEVELPETSAGRAVTLAVRVDGRRPQPLSEGWWNWTGIVRPVSLVPRARLNAADPMVQGAAACTAAEQCDRTLRVRTNVRNRTGAYLPLRLRVSVADGRGTVLASTTQDQGGVDGGATRNLSLELPVPKARLWSPSDPALYTATVDLVSGVATEQRIVRRVGFRGVTAVGGKLQLNGRELRLRGSSIQEDLPGRGAALRDADVQRLVQDLQDAGANVTRAHYTLDERLLSALDRAGIMVWSQAPVYQSTSRLNDPATRERALRTNQRAVVASRNHPSVIVHSVANELSAQVDKFPGAVDYLARSRADTQTLDPSVPAAIDLVNYPNYPIQSAYGQFPVLGLNVYFGWYAGKSGKHSTARLRDFAPHLRRLRRMYPTAAMAVTELGAEGVRNGPRTRKGTLQFQQRYFNQMMNVIDADPALSGALYWTAREFAIKPSWTGGTPARYAKRDGIHRKGLLTYDGRPKPVWTSAKNRLDGSVWGVGAPPRVAYGR</sequence>
<dbReference type="SUPFAM" id="SSF51445">
    <property type="entry name" value="(Trans)glycosidases"/>
    <property type="match status" value="1"/>
</dbReference>
<feature type="domain" description="Glycoside hydrolase family 2 immunoglobulin-like beta-sandwich" evidence="5">
    <location>
        <begin position="213"/>
        <end position="305"/>
    </location>
</feature>
<dbReference type="SUPFAM" id="SSF49785">
    <property type="entry name" value="Galactose-binding domain-like"/>
    <property type="match status" value="1"/>
</dbReference>
<feature type="domain" description="Glycoside hydrolase family 2 catalytic" evidence="6">
    <location>
        <begin position="312"/>
        <end position="491"/>
    </location>
</feature>
<dbReference type="InterPro" id="IPR036156">
    <property type="entry name" value="Beta-gal/glucu_dom_sf"/>
</dbReference>
<dbReference type="AlphaFoldDB" id="A0A6J7J0Q7"/>
<dbReference type="GO" id="GO:0005975">
    <property type="term" value="P:carbohydrate metabolic process"/>
    <property type="evidence" value="ECO:0007669"/>
    <property type="project" value="InterPro"/>
</dbReference>
<dbReference type="InterPro" id="IPR006103">
    <property type="entry name" value="Glyco_hydro_2_cat"/>
</dbReference>
<gene>
    <name evidence="8" type="ORF">UFOPK3564_02691</name>
</gene>
<protein>
    <submittedName>
        <fullName evidence="8">Unannotated protein</fullName>
    </submittedName>
</protein>
<dbReference type="InterPro" id="IPR013783">
    <property type="entry name" value="Ig-like_fold"/>
</dbReference>
<evidence type="ECO:0000313" key="8">
    <source>
        <dbReference type="EMBL" id="CAB4936785.1"/>
    </source>
</evidence>
<reference evidence="8" key="1">
    <citation type="submission" date="2020-05" db="EMBL/GenBank/DDBJ databases">
        <authorList>
            <person name="Chiriac C."/>
            <person name="Salcher M."/>
            <person name="Ghai R."/>
            <person name="Kavagutti S V."/>
        </authorList>
    </citation>
    <scope>NUCLEOTIDE SEQUENCE</scope>
</reference>
<proteinExistence type="inferred from homology"/>
<evidence type="ECO:0000259" key="6">
    <source>
        <dbReference type="Pfam" id="PF02836"/>
    </source>
</evidence>
<comment type="similarity">
    <text evidence="1">Belongs to the glycosyl hydrolase 2 family.</text>
</comment>
<keyword evidence="2" id="KW-0378">Hydrolase</keyword>
<dbReference type="Gene3D" id="3.20.20.80">
    <property type="entry name" value="Glycosidases"/>
    <property type="match status" value="1"/>
</dbReference>
<organism evidence="8">
    <name type="scientific">freshwater metagenome</name>
    <dbReference type="NCBI Taxonomy" id="449393"/>
    <lineage>
        <taxon>unclassified sequences</taxon>
        <taxon>metagenomes</taxon>
        <taxon>ecological metagenomes</taxon>
    </lineage>
</organism>
<dbReference type="PANTHER" id="PTHR42732:SF1">
    <property type="entry name" value="BETA-MANNOSIDASE"/>
    <property type="match status" value="1"/>
</dbReference>
<dbReference type="Pfam" id="PF02836">
    <property type="entry name" value="Glyco_hydro_2_C"/>
    <property type="match status" value="1"/>
</dbReference>
<accession>A0A6J7J0Q7</accession>
<keyword evidence="3" id="KW-0326">Glycosidase</keyword>
<evidence type="ECO:0000256" key="3">
    <source>
        <dbReference type="ARBA" id="ARBA00023295"/>
    </source>
</evidence>
<name>A0A6J7J0Q7_9ZZZZ</name>
<evidence type="ECO:0000259" key="7">
    <source>
        <dbReference type="Pfam" id="PF02837"/>
    </source>
</evidence>
<dbReference type="Gene3D" id="2.60.120.260">
    <property type="entry name" value="Galactose-binding domain-like"/>
    <property type="match status" value="1"/>
</dbReference>
<feature type="compositionally biased region" description="Low complexity" evidence="4">
    <location>
        <begin position="36"/>
        <end position="46"/>
    </location>
</feature>
<dbReference type="InterPro" id="IPR006102">
    <property type="entry name" value="Ig-like_GH2"/>
</dbReference>